<evidence type="ECO:0000259" key="4">
    <source>
        <dbReference type="Pfam" id="PF01463"/>
    </source>
</evidence>
<keyword evidence="1" id="KW-0433">Leucine-rich repeat</keyword>
<dbReference type="PANTHER" id="PTHR24369">
    <property type="entry name" value="ANTIGEN BSP, PUTATIVE-RELATED"/>
    <property type="match status" value="1"/>
</dbReference>
<keyword evidence="3" id="KW-0677">Repeat</keyword>
<evidence type="ECO:0000256" key="1">
    <source>
        <dbReference type="ARBA" id="ARBA00022614"/>
    </source>
</evidence>
<dbReference type="InterPro" id="IPR050541">
    <property type="entry name" value="LRR_TM_domain-containing"/>
</dbReference>
<proteinExistence type="evidence at transcript level"/>
<reference evidence="5" key="1">
    <citation type="submission" date="2014-03" db="EMBL/GenBank/DDBJ databases">
        <title>The sialotranscriptome of Amblyomma triste, Amblyomma parvum and Amblyomma cajennense ticks, uncovered by 454-based RNA-seq.</title>
        <authorList>
            <person name="Garcia G.R."/>
            <person name="Gardinassi L.G."/>
            <person name="Ribeiro J.M."/>
            <person name="Anatriello E."/>
            <person name="Ferreira B.R."/>
            <person name="Moreira H.N."/>
            <person name="Mafra C."/>
            <person name="Olegario M.M."/>
            <person name="Szabo P.J."/>
            <person name="Miranda-Santos I.K."/>
            <person name="Maruyama S.R."/>
        </authorList>
    </citation>
    <scope>NUCLEOTIDE SEQUENCE</scope>
    <source>
        <strain evidence="5">Mato Grasso do Sul</strain>
        <tissue evidence="5">Salivary glands</tissue>
    </source>
</reference>
<dbReference type="Pfam" id="PF01463">
    <property type="entry name" value="LRRCT"/>
    <property type="match status" value="1"/>
</dbReference>
<evidence type="ECO:0000256" key="3">
    <source>
        <dbReference type="ARBA" id="ARBA00022737"/>
    </source>
</evidence>
<name>A0A023GBQ4_AMBTT</name>
<dbReference type="EMBL" id="GBBM01005323">
    <property type="protein sequence ID" value="JAC30095.1"/>
    <property type="molecule type" value="mRNA"/>
</dbReference>
<dbReference type="Gene3D" id="3.80.10.10">
    <property type="entry name" value="Ribonuclease Inhibitor"/>
    <property type="match status" value="1"/>
</dbReference>
<sequence length="317" mass="35879">AESSQPRCGFYSALCCFCYLQHCCTSSEPSCEMFRGNRGVVFLTCRHITDVSQLSATIPRPQRTGDIFFTLSESHLQFLPEDAFEGISIKNLTFDKATVDDFTAPHPNVFDTLNATMREVFFRGKSTLPVSWKALGEITALETLKLEQQNVSLDRDWAELPRGVKRFFIMKCNIISQEDNALASFNDLEAFILSESDVESFSWALLPNPAPKLTTLRLVRNKLTEIPEGFTVDQFPALKALHVEYNPITKWNEDTLTALKNHPKRPKLVIRQIHCNCSAEPLRHFPQDRLHGKCGSPEHLKGRRIAELSESDLQCSA</sequence>
<organism evidence="5">
    <name type="scientific">Amblyomma triste</name>
    <name type="common">Neotropical tick</name>
    <dbReference type="NCBI Taxonomy" id="251400"/>
    <lineage>
        <taxon>Eukaryota</taxon>
        <taxon>Metazoa</taxon>
        <taxon>Ecdysozoa</taxon>
        <taxon>Arthropoda</taxon>
        <taxon>Chelicerata</taxon>
        <taxon>Arachnida</taxon>
        <taxon>Acari</taxon>
        <taxon>Parasitiformes</taxon>
        <taxon>Ixodida</taxon>
        <taxon>Ixodoidea</taxon>
        <taxon>Ixodidae</taxon>
        <taxon>Amblyomminae</taxon>
        <taxon>Amblyomma</taxon>
    </lineage>
</organism>
<evidence type="ECO:0000313" key="5">
    <source>
        <dbReference type="EMBL" id="JAC30095.1"/>
    </source>
</evidence>
<dbReference type="SUPFAM" id="SSF52058">
    <property type="entry name" value="L domain-like"/>
    <property type="match status" value="1"/>
</dbReference>
<dbReference type="GO" id="GO:0005886">
    <property type="term" value="C:plasma membrane"/>
    <property type="evidence" value="ECO:0007669"/>
    <property type="project" value="TreeGrafter"/>
</dbReference>
<feature type="non-terminal residue" evidence="5">
    <location>
        <position position="1"/>
    </location>
</feature>
<keyword evidence="2" id="KW-0732">Signal</keyword>
<dbReference type="PANTHER" id="PTHR24369:SF210">
    <property type="entry name" value="CHAOPTIN-RELATED"/>
    <property type="match status" value="1"/>
</dbReference>
<feature type="domain" description="LRRCT" evidence="4">
    <location>
        <begin position="293"/>
        <end position="316"/>
    </location>
</feature>
<accession>A0A023GBQ4</accession>
<evidence type="ECO:0000256" key="2">
    <source>
        <dbReference type="ARBA" id="ARBA00022729"/>
    </source>
</evidence>
<dbReference type="InterPro" id="IPR000483">
    <property type="entry name" value="Cys-rich_flank_reg_C"/>
</dbReference>
<dbReference type="AlphaFoldDB" id="A0A023GBQ4"/>
<dbReference type="InterPro" id="IPR032675">
    <property type="entry name" value="LRR_dom_sf"/>
</dbReference>
<protein>
    <submittedName>
        <fullName evidence="5">Putative secreted protein</fullName>
    </submittedName>
</protein>